<dbReference type="GO" id="GO:0006508">
    <property type="term" value="P:proteolysis"/>
    <property type="evidence" value="ECO:0007669"/>
    <property type="project" value="InterPro"/>
</dbReference>
<accession>A0A1T3CUF6</accession>
<dbReference type="AlphaFoldDB" id="A0A1T3CUF6"/>
<evidence type="ECO:0000313" key="3">
    <source>
        <dbReference type="EMBL" id="OPB44713.1"/>
    </source>
</evidence>
<dbReference type="InterPro" id="IPR053181">
    <property type="entry name" value="EcdB-like_regulator"/>
</dbReference>
<protein>
    <submittedName>
        <fullName evidence="3">Uncharacterized protein</fullName>
    </submittedName>
</protein>
<name>A0A1T3CUF6_9HYPO</name>
<evidence type="ECO:0000313" key="4">
    <source>
        <dbReference type="Proteomes" id="UP000191004"/>
    </source>
</evidence>
<evidence type="ECO:0000256" key="2">
    <source>
        <dbReference type="SAM" id="Phobius"/>
    </source>
</evidence>
<feature type="transmembrane region" description="Helical" evidence="2">
    <location>
        <begin position="63"/>
        <end position="87"/>
    </location>
</feature>
<dbReference type="InterPro" id="IPR013320">
    <property type="entry name" value="ConA-like_dom_sf"/>
</dbReference>
<feature type="active site" description="Proton acceptor" evidence="1">
    <location>
        <position position="477"/>
    </location>
</feature>
<keyword evidence="2" id="KW-1133">Transmembrane helix</keyword>
<dbReference type="PANTHER" id="PTHR47785">
    <property type="entry name" value="ZN(II)2CYS6 TRANSCRIPTION FACTOR (EUROFUNG)-RELATED-RELATED"/>
    <property type="match status" value="1"/>
</dbReference>
<comment type="caution">
    <text evidence="3">The sequence shown here is derived from an EMBL/GenBank/DDBJ whole genome shotgun (WGS) entry which is preliminary data.</text>
</comment>
<dbReference type="PRINTS" id="PR00977">
    <property type="entry name" value="SCYTLDPTASE"/>
</dbReference>
<dbReference type="PANTHER" id="PTHR47785:SF6">
    <property type="entry name" value="ZN(II)2CYS6 TRANSCRIPTION FACTOR (EUROFUNG)"/>
    <property type="match status" value="1"/>
</dbReference>
<dbReference type="CDD" id="cd12148">
    <property type="entry name" value="fungal_TF_MHR"/>
    <property type="match status" value="1"/>
</dbReference>
<feature type="transmembrane region" description="Helical" evidence="2">
    <location>
        <begin position="15"/>
        <end position="34"/>
    </location>
</feature>
<keyword evidence="4" id="KW-1185">Reference proteome</keyword>
<dbReference type="Proteomes" id="UP000191004">
    <property type="component" value="Unassembled WGS sequence"/>
</dbReference>
<dbReference type="InterPro" id="IPR038656">
    <property type="entry name" value="Peptidase_G1_sf"/>
</dbReference>
<dbReference type="GO" id="GO:0070007">
    <property type="term" value="F:glutamic-type endopeptidase activity"/>
    <property type="evidence" value="ECO:0007669"/>
    <property type="project" value="InterPro"/>
</dbReference>
<proteinExistence type="predicted"/>
<dbReference type="Gene3D" id="2.60.120.700">
    <property type="entry name" value="Peptidase G1"/>
    <property type="match status" value="1"/>
</dbReference>
<dbReference type="CDD" id="cd13426">
    <property type="entry name" value="Peptidase_G1"/>
    <property type="match status" value="1"/>
</dbReference>
<dbReference type="Pfam" id="PF01828">
    <property type="entry name" value="Peptidase_A4"/>
    <property type="match status" value="1"/>
</dbReference>
<dbReference type="OrthoDB" id="2862635at2759"/>
<dbReference type="SUPFAM" id="SSF49899">
    <property type="entry name" value="Concanavalin A-like lectins/glucanases"/>
    <property type="match status" value="1"/>
</dbReference>
<organism evidence="3 4">
    <name type="scientific">Trichoderma guizhouense</name>
    <dbReference type="NCBI Taxonomy" id="1491466"/>
    <lineage>
        <taxon>Eukaryota</taxon>
        <taxon>Fungi</taxon>
        <taxon>Dikarya</taxon>
        <taxon>Ascomycota</taxon>
        <taxon>Pezizomycotina</taxon>
        <taxon>Sordariomycetes</taxon>
        <taxon>Hypocreomycetidae</taxon>
        <taxon>Hypocreales</taxon>
        <taxon>Hypocreaceae</taxon>
        <taxon>Trichoderma</taxon>
    </lineage>
</organism>
<gene>
    <name evidence="3" type="ORF">A0O28_0088500</name>
</gene>
<keyword evidence="2" id="KW-0472">Membrane</keyword>
<evidence type="ECO:0000256" key="1">
    <source>
        <dbReference type="PIRSR" id="PIRSR600250-50"/>
    </source>
</evidence>
<reference evidence="3 4" key="1">
    <citation type="submission" date="2016-04" db="EMBL/GenBank/DDBJ databases">
        <title>Multiple horizontal gene transfer events from other fungi enriched the ability of the initially mycotrophic fungus Trichoderma (Ascomycota) to feed on dead plant biomass.</title>
        <authorList>
            <person name="Atanasova L."/>
            <person name="Chenthamara K."/>
            <person name="Zhang J."/>
            <person name="Grujic M."/>
            <person name="Henrissat B."/>
            <person name="Kuo A."/>
            <person name="Aertz A."/>
            <person name="Salamov A."/>
            <person name="Lipzen A."/>
            <person name="Labutti K."/>
            <person name="Barry K."/>
            <person name="Miao Y."/>
            <person name="Rahimi M.J."/>
            <person name="Shen Q."/>
            <person name="Grigoriev I.V."/>
            <person name="Kubicek C.P."/>
            <person name="Druzhinina I.S."/>
        </authorList>
    </citation>
    <scope>NUCLEOTIDE SEQUENCE [LARGE SCALE GENOMIC DNA]</scope>
    <source>
        <strain evidence="3 4">NJAU 4742</strain>
    </source>
</reference>
<keyword evidence="2" id="KW-0812">Transmembrane</keyword>
<sequence length="552" mass="60861">MGTVLTATHRIGDESLLITLLVLALGELALSLIMNDRESTEHDRHLSQSPPGLKYFNEARKRLGFLQFSPSLAIVHIEAMTSLYYAACFRHMDSWRMSVKARQHDWESGEGDLLKRAFWHCVAMEVGNHLELNLPYSSLMDLEQIVPLPTFSGSFRYLSQQLDHVSNFEHHYAALIALRRICRAFHEAMNHETSHSANPKAISSVVQYHANQLERWKSILPPALQWDDARSALVDGELLFGSDISDKSEEAARRKYVRDVQTALLRTRYYYAQYMIYRPLIYKVLHFPKSITTDDVYGVSCCLKQNLHLAMKLIVFTIATATFASALSPQSTDANPPQTLDRVWSGVKQSGSGFTSVTGTFTVPKGGKSFGPSIWVGIDGSTECPGGGPLQTGVRLTGNGTAFGWFEWVPLSAPVFENFEVGEGDDIRMTIYAYGPFNGSAILDNLSTGQTVSHTFNSTDAPSDAPLCQKSVEWIVEDYNNSGGNDTGIVASPDYGTITIRNASAQGSAGRITPAGGELIELFDTRTSTVLSQCSTGEEEVICKYVGPPTDN</sequence>
<dbReference type="InterPro" id="IPR000250">
    <property type="entry name" value="Peptidase_G1"/>
</dbReference>
<dbReference type="EMBL" id="LVVK01000006">
    <property type="protein sequence ID" value="OPB44713.1"/>
    <property type="molecule type" value="Genomic_DNA"/>
</dbReference>